<organism evidence="3 4">
    <name type="scientific">Capsicum annuum</name>
    <name type="common">Capsicum pepper</name>
    <dbReference type="NCBI Taxonomy" id="4072"/>
    <lineage>
        <taxon>Eukaryota</taxon>
        <taxon>Viridiplantae</taxon>
        <taxon>Streptophyta</taxon>
        <taxon>Embryophyta</taxon>
        <taxon>Tracheophyta</taxon>
        <taxon>Spermatophyta</taxon>
        <taxon>Magnoliopsida</taxon>
        <taxon>eudicotyledons</taxon>
        <taxon>Gunneridae</taxon>
        <taxon>Pentapetalae</taxon>
        <taxon>asterids</taxon>
        <taxon>lamiids</taxon>
        <taxon>Solanales</taxon>
        <taxon>Solanaceae</taxon>
        <taxon>Solanoideae</taxon>
        <taxon>Capsiceae</taxon>
        <taxon>Capsicum</taxon>
    </lineage>
</organism>
<evidence type="ECO:0000256" key="1">
    <source>
        <dbReference type="SAM" id="MobiDB-lite"/>
    </source>
</evidence>
<dbReference type="GO" id="GO:0003700">
    <property type="term" value="F:DNA-binding transcription factor activity"/>
    <property type="evidence" value="ECO:0007669"/>
    <property type="project" value="InterPro"/>
</dbReference>
<feature type="domain" description="NLP1-9 GAF" evidence="2">
    <location>
        <begin position="2"/>
        <end position="67"/>
    </location>
</feature>
<dbReference type="AlphaFoldDB" id="A0A2G2Y0S8"/>
<dbReference type="Proteomes" id="UP000222542">
    <property type="component" value="Unassembled WGS sequence"/>
</dbReference>
<evidence type="ECO:0000313" key="4">
    <source>
        <dbReference type="Proteomes" id="UP000222542"/>
    </source>
</evidence>
<comment type="caution">
    <text evidence="3">The sequence shown here is derived from an EMBL/GenBank/DDBJ whole genome shotgun (WGS) entry which is preliminary data.</text>
</comment>
<reference evidence="3 4" key="1">
    <citation type="journal article" date="2014" name="Nat. Genet.">
        <title>Genome sequence of the hot pepper provides insights into the evolution of pungency in Capsicum species.</title>
        <authorList>
            <person name="Kim S."/>
            <person name="Park M."/>
            <person name="Yeom S.I."/>
            <person name="Kim Y.M."/>
            <person name="Lee J.M."/>
            <person name="Lee H.A."/>
            <person name="Seo E."/>
            <person name="Choi J."/>
            <person name="Cheong K."/>
            <person name="Kim K.T."/>
            <person name="Jung K."/>
            <person name="Lee G.W."/>
            <person name="Oh S.K."/>
            <person name="Bae C."/>
            <person name="Kim S.B."/>
            <person name="Lee H.Y."/>
            <person name="Kim S.Y."/>
            <person name="Kim M.S."/>
            <person name="Kang B.C."/>
            <person name="Jo Y.D."/>
            <person name="Yang H.B."/>
            <person name="Jeong H.J."/>
            <person name="Kang W.H."/>
            <person name="Kwon J.K."/>
            <person name="Shin C."/>
            <person name="Lim J.Y."/>
            <person name="Park J.H."/>
            <person name="Huh J.H."/>
            <person name="Kim J.S."/>
            <person name="Kim B.D."/>
            <person name="Cohen O."/>
            <person name="Paran I."/>
            <person name="Suh M.C."/>
            <person name="Lee S.B."/>
            <person name="Kim Y.K."/>
            <person name="Shin Y."/>
            <person name="Noh S.J."/>
            <person name="Park J."/>
            <person name="Seo Y.S."/>
            <person name="Kwon S.Y."/>
            <person name="Kim H.A."/>
            <person name="Park J.M."/>
            <person name="Kim H.J."/>
            <person name="Choi S.B."/>
            <person name="Bosland P.W."/>
            <person name="Reeves G."/>
            <person name="Jo S.H."/>
            <person name="Lee B.W."/>
            <person name="Cho H.T."/>
            <person name="Choi H.S."/>
            <person name="Lee M.S."/>
            <person name="Yu Y."/>
            <person name="Do Choi Y."/>
            <person name="Park B.S."/>
            <person name="van Deynze A."/>
            <person name="Ashrafi H."/>
            <person name="Hill T."/>
            <person name="Kim W.T."/>
            <person name="Pai H.S."/>
            <person name="Ahn H.K."/>
            <person name="Yeam I."/>
            <person name="Giovannoni J.J."/>
            <person name="Rose J.K."/>
            <person name="Sorensen I."/>
            <person name="Lee S.J."/>
            <person name="Kim R.W."/>
            <person name="Choi I.Y."/>
            <person name="Choi B.S."/>
            <person name="Lim J.S."/>
            <person name="Lee Y.H."/>
            <person name="Choi D."/>
        </authorList>
    </citation>
    <scope>NUCLEOTIDE SEQUENCE [LARGE SCALE GENOMIC DNA]</scope>
    <source>
        <strain evidence="4">cv. CM334</strain>
    </source>
</reference>
<gene>
    <name evidence="3" type="ORF">T459_32808</name>
</gene>
<dbReference type="PANTHER" id="PTHR32002">
    <property type="entry name" value="PROTEIN NLP8"/>
    <property type="match status" value="1"/>
</dbReference>
<dbReference type="STRING" id="4072.A0A2G2Y0S8"/>
<protein>
    <recommendedName>
        <fullName evidence="2">NLP1-9 GAF domain-containing protein</fullName>
    </recommendedName>
</protein>
<evidence type="ECO:0000313" key="3">
    <source>
        <dbReference type="EMBL" id="PHT63345.1"/>
    </source>
</evidence>
<dbReference type="Pfam" id="PF22922">
    <property type="entry name" value="GAF_NLP"/>
    <property type="match status" value="1"/>
</dbReference>
<reference evidence="3 4" key="2">
    <citation type="journal article" date="2017" name="Genome Biol.">
        <title>New reference genome sequences of hot pepper reveal the massive evolution of plant disease-resistance genes by retroduplication.</title>
        <authorList>
            <person name="Kim S."/>
            <person name="Park J."/>
            <person name="Yeom S.I."/>
            <person name="Kim Y.M."/>
            <person name="Seo E."/>
            <person name="Kim K.T."/>
            <person name="Kim M.S."/>
            <person name="Lee J.M."/>
            <person name="Cheong K."/>
            <person name="Shin H.S."/>
            <person name="Kim S.B."/>
            <person name="Han K."/>
            <person name="Lee J."/>
            <person name="Park M."/>
            <person name="Lee H.A."/>
            <person name="Lee H.Y."/>
            <person name="Lee Y."/>
            <person name="Oh S."/>
            <person name="Lee J.H."/>
            <person name="Choi E."/>
            <person name="Choi E."/>
            <person name="Lee S.E."/>
            <person name="Jeon J."/>
            <person name="Kim H."/>
            <person name="Choi G."/>
            <person name="Song H."/>
            <person name="Lee J."/>
            <person name="Lee S.C."/>
            <person name="Kwon J.K."/>
            <person name="Lee H.Y."/>
            <person name="Koo N."/>
            <person name="Hong Y."/>
            <person name="Kim R.W."/>
            <person name="Kang W.H."/>
            <person name="Huh J.H."/>
            <person name="Kang B.C."/>
            <person name="Yang T.J."/>
            <person name="Lee Y.H."/>
            <person name="Bennetzen J.L."/>
            <person name="Choi D."/>
        </authorList>
    </citation>
    <scope>NUCLEOTIDE SEQUENCE [LARGE SCALE GENOMIC DNA]</scope>
    <source>
        <strain evidence="4">cv. CM334</strain>
    </source>
</reference>
<name>A0A2G2Y0S8_CAPAN</name>
<dbReference type="Gramene" id="PHT63345">
    <property type="protein sequence ID" value="PHT63345"/>
    <property type="gene ID" value="T459_32808"/>
</dbReference>
<evidence type="ECO:0000259" key="2">
    <source>
        <dbReference type="Pfam" id="PF22922"/>
    </source>
</evidence>
<dbReference type="EMBL" id="AYRZ02000034">
    <property type="protein sequence ID" value="PHT63345.1"/>
    <property type="molecule type" value="Genomic_DNA"/>
</dbReference>
<dbReference type="InterPro" id="IPR045012">
    <property type="entry name" value="NLP"/>
</dbReference>
<accession>A0A2G2Y0S8</accession>
<keyword evidence="4" id="KW-1185">Reference proteome</keyword>
<feature type="region of interest" description="Disordered" evidence="1">
    <location>
        <begin position="91"/>
        <end position="110"/>
    </location>
</feature>
<dbReference type="InterPro" id="IPR055081">
    <property type="entry name" value="NLP1-9_GAF"/>
</dbReference>
<proteinExistence type="predicted"/>
<sequence length="110" mass="12735">MEYPLVHYARLFGLSHCFAICLRSTHTGNYDDILEFFLPPNDDDYTDLFALLNSLLLTIKQHFRSLRVASRGKLEHDWRSVKIIKASQKEKLGSRFESMPTTKSLPHPVV</sequence>
<dbReference type="PANTHER" id="PTHR32002:SF35">
    <property type="entry name" value="PROTEIN NLP6"/>
    <property type="match status" value="1"/>
</dbReference>